<dbReference type="RefSeq" id="WP_016524239.1">
    <property type="nucleotide sequence ID" value="NZ_KE332517.1"/>
</dbReference>
<dbReference type="InterPro" id="IPR011050">
    <property type="entry name" value="Pectin_lyase_fold/virulence"/>
</dbReference>
<feature type="region of interest" description="Disordered" evidence="1">
    <location>
        <begin position="1610"/>
        <end position="1633"/>
    </location>
</feature>
<gene>
    <name evidence="3" type="ORF">HMPREF9195_02318</name>
</gene>
<feature type="signal peptide" evidence="2">
    <location>
        <begin position="1"/>
        <end position="18"/>
    </location>
</feature>
<dbReference type="Gene3D" id="2.160.20.10">
    <property type="entry name" value="Single-stranded right-handed beta-helix, Pectin lyase-like"/>
    <property type="match status" value="1"/>
</dbReference>
<protein>
    <recommendedName>
        <fullName evidence="5">Polymorphic outer membrane protein</fullName>
    </recommendedName>
</protein>
<dbReference type="SMART" id="SM00710">
    <property type="entry name" value="PbH1"/>
    <property type="match status" value="11"/>
</dbReference>
<reference evidence="3 4" key="1">
    <citation type="submission" date="2013-04" db="EMBL/GenBank/DDBJ databases">
        <title>The Genome Sequence of Treponema medium ATCC 700293.</title>
        <authorList>
            <consortium name="The Broad Institute Genomics Platform"/>
            <person name="Earl A."/>
            <person name="Ward D."/>
            <person name="Feldgarden M."/>
            <person name="Gevers D."/>
            <person name="Leonetti C."/>
            <person name="Blanton J.M."/>
            <person name="Dewhirst F.E."/>
            <person name="Izard J."/>
            <person name="Walker B."/>
            <person name="Young S."/>
            <person name="Zeng Q."/>
            <person name="Gargeya S."/>
            <person name="Fitzgerald M."/>
            <person name="Haas B."/>
            <person name="Abouelleil A."/>
            <person name="Allen A.W."/>
            <person name="Alvarado L."/>
            <person name="Arachchi H.M."/>
            <person name="Berlin A.M."/>
            <person name="Chapman S.B."/>
            <person name="Gainer-Dewar J."/>
            <person name="Goldberg J."/>
            <person name="Griggs A."/>
            <person name="Gujja S."/>
            <person name="Hansen M."/>
            <person name="Howarth C."/>
            <person name="Imamovic A."/>
            <person name="Ireland A."/>
            <person name="Larimer J."/>
            <person name="McCowan C."/>
            <person name="Murphy C."/>
            <person name="Pearson M."/>
            <person name="Poon T.W."/>
            <person name="Priest M."/>
            <person name="Roberts A."/>
            <person name="Saif S."/>
            <person name="Shea T."/>
            <person name="Sisk P."/>
            <person name="Sykes S."/>
            <person name="Wortman J."/>
            <person name="Nusbaum C."/>
            <person name="Birren B."/>
        </authorList>
    </citation>
    <scope>NUCLEOTIDE SEQUENCE [LARGE SCALE GENOMIC DNA]</scope>
    <source>
        <strain evidence="3 4">ATCC 700293</strain>
    </source>
</reference>
<evidence type="ECO:0000313" key="4">
    <source>
        <dbReference type="Proteomes" id="UP000014634"/>
    </source>
</evidence>
<evidence type="ECO:0000256" key="2">
    <source>
        <dbReference type="SAM" id="SignalP"/>
    </source>
</evidence>
<evidence type="ECO:0000256" key="1">
    <source>
        <dbReference type="SAM" id="MobiDB-lite"/>
    </source>
</evidence>
<dbReference type="PANTHER" id="PTHR11319:SF35">
    <property type="entry name" value="OUTER MEMBRANE PROTEIN PMPC-RELATED"/>
    <property type="match status" value="1"/>
</dbReference>
<dbReference type="InterPro" id="IPR006626">
    <property type="entry name" value="PbH1"/>
</dbReference>
<evidence type="ECO:0008006" key="5">
    <source>
        <dbReference type="Google" id="ProtNLM"/>
    </source>
</evidence>
<dbReference type="Gene3D" id="2.160.20.20">
    <property type="match status" value="2"/>
</dbReference>
<feature type="chain" id="PRO_5041664634" description="Polymorphic outer membrane protein" evidence="2">
    <location>
        <begin position="19"/>
        <end position="1633"/>
    </location>
</feature>
<sequence>MRKAFIILTGILFTLLFATCKQFTADIDDYLSRWSTEAFILSSTIDKKTYNDGSSIPSVASANDVTVTLKVQNHKSFQFIMPSASETRNIVEFAHFAGTKPAVSADYELKQLTADTLQLVYKADFLKNSEWGEKDVSSTITLYADDGRPPFKQTFTVPLKANTPPPLPTFTVAKTTDSPAYYVLCIKVPDMDKTVPGGLLHKDLARIEVNGAPYMFSVNEAQTAFTKPEADVFITHSDVEKLNEPDADDVPADSSWVLYYKTDVEVKDGAAKKDYTIKLIDEKGLVSGIVNASTKPNKAETEIVTITKGTKISGSGSESDPAIIGTDSTGAVLSVSSATANTTVHCTVSEIGGSTPVKYDGNPVDVPLPLNGLGEKKYKLEYYTDGEGFVATPVQTVYYKVVKRHTVTFNVVGGNGSLEGKYGSDQQTATTSPVTLTVPHGYSVTFTATPADSTHYKVGDWTCTPSEGFTGASGNPTATLTVTADTTVSVQFVQLNALTLSRLEIHGKDASAGSVTLPYTVTQVKKEDISLAFSGQTGINFTISPQLLNLTEGIPQSITINVAASQGNYPAWSKTVSITRAKNNVAKLRSFTLNGETKTAASDGSFASEYEVASDKAEVKGFSFADGSTGATASVSPEGKVSIPEDTGKTFTITVKAQDGTQSTVEFTVKRKKYKVDYSVEIVDGKAGGTIAAGTNGQTTDSTVSVTHGGSVTFTGRPATGDWKVAGWTVSSGSFESNPGTSTTATLSNVTEAKTVTVKFYQSTLKNPATWKDLARAVKSAPDNATLTINGQIQATDVANDVSRIKVQKNLTIKGENNAVLNALGKKGIFDAYKTLTLQDITLTNSTLSGSYSGGAGVYVNPSGTLIMEGSSVITDCSAANSGGGVYVGGGTFEMHGTSAITGCTASKGGGVYVSGGTFKMQDSAIVTPSTSGDTDKPGKNDVYLEDGKTITVDSILSNAHAARITPELYKKQTVLKAGSGVTLKYEVGKFTVTPDGSDTWKIDSEGKLTLYEATIKGSPSSNDAWKKLKQAVANASDGSTITIDGEIKATNDAENNGEIVINKNLTIKRATGASSAVIDANKDTGSKPKHRIFKVESGKTLTLKNLTLKNGMAEGPDGPGDGGAIYVHGASVNITNCTLTNHTANKNGGAVYATKRDNNAARVTISGGFINGNMVTINSGFGGGIYINDGCKLTLTGGVEVNNNKAARGGGVRANNSDVIMNGCTFEGNKSTHGDASDGCGGVYVNGGTVSMKNCILKNNDGNVRAGGLLIEGGATVTMKDCTLTGNTATTGGGIYITGGSSIVTLNNGVQIKDDNTATTGGGVYVQDGTFKMSGSAVVTPATGSEANSKGKNDVYLKSGQAITVDGTLSNNPAARITPESYTEEQQVLNGSEVGSEYYKFEVTPESSTAEWVIKSDGCLKKAKDVVSSSSATPWKDLKTAITSAHDGDIIVINGEIKATDAPDNYGGITINKSITIKGKNKDTAILNANKNENGKFPHYIFFVNGGKTVTLQNLTLTGGINGKGGAIHIGASTHGSTVKMINCIIKDNAATGDGGGGVYIGSNGTFTMDGESSSITRNFVNGTGTGFAVYIDDEGTFNWIKGSISNNGGSDKAVHKEPDGEFNNPENYTAY</sequence>
<dbReference type="EMBL" id="ATFE01000016">
    <property type="protein sequence ID" value="EPF27817.1"/>
    <property type="molecule type" value="Genomic_DNA"/>
</dbReference>
<dbReference type="InterPro" id="IPR012332">
    <property type="entry name" value="Autotransporter_pectin_lyase_C"/>
</dbReference>
<evidence type="ECO:0000313" key="3">
    <source>
        <dbReference type="EMBL" id="EPF27817.1"/>
    </source>
</evidence>
<keyword evidence="2" id="KW-0732">Signal</keyword>
<comment type="caution">
    <text evidence="3">The sequence shown here is derived from an EMBL/GenBank/DDBJ whole genome shotgun (WGS) entry which is preliminary data.</text>
</comment>
<accession>A0AA87NPX1</accession>
<proteinExistence type="predicted"/>
<dbReference type="PANTHER" id="PTHR11319">
    <property type="entry name" value="G PROTEIN-COUPLED RECEPTOR-RELATED"/>
    <property type="match status" value="1"/>
</dbReference>
<dbReference type="SUPFAM" id="SSF51126">
    <property type="entry name" value="Pectin lyase-like"/>
    <property type="match status" value="3"/>
</dbReference>
<name>A0AA87NPX1_TREMD</name>
<dbReference type="InterPro" id="IPR012334">
    <property type="entry name" value="Pectin_lyas_fold"/>
</dbReference>
<organism evidence="3 4">
    <name type="scientific">Treponema medium ATCC 700293</name>
    <dbReference type="NCBI Taxonomy" id="1125700"/>
    <lineage>
        <taxon>Bacteria</taxon>
        <taxon>Pseudomonadati</taxon>
        <taxon>Spirochaetota</taxon>
        <taxon>Spirochaetia</taxon>
        <taxon>Spirochaetales</taxon>
        <taxon>Treponemataceae</taxon>
        <taxon>Treponema</taxon>
    </lineage>
</organism>
<dbReference type="Proteomes" id="UP000014634">
    <property type="component" value="Unassembled WGS sequence"/>
</dbReference>